<dbReference type="EMBL" id="JAOQAZ010000019">
    <property type="protein sequence ID" value="KAJ4256022.1"/>
    <property type="molecule type" value="Genomic_DNA"/>
</dbReference>
<keyword evidence="2" id="KW-1185">Reference proteome</keyword>
<proteinExistence type="predicted"/>
<organism evidence="1 2">
    <name type="scientific">Fusarium torreyae</name>
    <dbReference type="NCBI Taxonomy" id="1237075"/>
    <lineage>
        <taxon>Eukaryota</taxon>
        <taxon>Fungi</taxon>
        <taxon>Dikarya</taxon>
        <taxon>Ascomycota</taxon>
        <taxon>Pezizomycotina</taxon>
        <taxon>Sordariomycetes</taxon>
        <taxon>Hypocreomycetidae</taxon>
        <taxon>Hypocreales</taxon>
        <taxon>Nectriaceae</taxon>
        <taxon>Fusarium</taxon>
    </lineage>
</organism>
<dbReference type="AlphaFoldDB" id="A0A9W8RXH2"/>
<accession>A0A9W8RXH2</accession>
<evidence type="ECO:0000313" key="2">
    <source>
        <dbReference type="Proteomes" id="UP001152049"/>
    </source>
</evidence>
<dbReference type="OrthoDB" id="9971601at2759"/>
<sequence>MSKSRQDVYRAYLENLDRPIRPILTLLNGDASWLMSFPKPQAEKVSSGKAFYHVVFEPWLIGDASILRPWFFNIALSANAAINEVQGINNIIQEIEEAASHHTSAAGIPQKGDSNGGIDAIILRFHYLDHVHEPTLRTFDRHIPVIATPEAAAIVRPWKHFDTVGIIHDLDSSAKSWRSPGLHPQHLLTWLTIIRLPGHATLNFCNAIIWSHLEGASDEIHETILISPHGTRLDQGPLDVFLSAQPKVEMTALLHGLKESHGVAGQTKLGAKGGLALYRKMGGFKSWILSHDNDFQYSGILLWVTRTTDLPRSLEWALEEERRQSDVNVDLKAPNFLQVNNGSAVILT</sequence>
<reference evidence="1" key="1">
    <citation type="submission" date="2022-09" db="EMBL/GenBank/DDBJ databases">
        <title>Fusarium specimens isolated from Avocado Roots.</title>
        <authorList>
            <person name="Stajich J."/>
            <person name="Roper C."/>
            <person name="Heimlech-Rivalta G."/>
        </authorList>
    </citation>
    <scope>NUCLEOTIDE SEQUENCE</scope>
    <source>
        <strain evidence="1">CF00136</strain>
    </source>
</reference>
<comment type="caution">
    <text evidence="1">The sequence shown here is derived from an EMBL/GenBank/DDBJ whole genome shotgun (WGS) entry which is preliminary data.</text>
</comment>
<gene>
    <name evidence="1" type="ORF">NW762_009096</name>
</gene>
<evidence type="ECO:0000313" key="1">
    <source>
        <dbReference type="EMBL" id="KAJ4256022.1"/>
    </source>
</evidence>
<dbReference type="PANTHER" id="PTHR36142:SF2">
    <property type="entry name" value="METALLO-HYDROLASE_OXIDOREDUCTASE SUPERFAMILY PROTEIN"/>
    <property type="match status" value="1"/>
</dbReference>
<name>A0A9W8RXH2_9HYPO</name>
<protein>
    <submittedName>
        <fullName evidence="1">Uncharacterized protein</fullName>
    </submittedName>
</protein>
<dbReference type="Proteomes" id="UP001152049">
    <property type="component" value="Unassembled WGS sequence"/>
</dbReference>
<dbReference type="PANTHER" id="PTHR36142">
    <property type="entry name" value="METALLO-HYDROLASE/OXIDOREDUCTASE SUPERFAMILY PROTEIN"/>
    <property type="match status" value="1"/>
</dbReference>